<evidence type="ECO:0000259" key="1">
    <source>
        <dbReference type="Pfam" id="PF09343"/>
    </source>
</evidence>
<dbReference type="eggNOG" id="COG5448">
    <property type="taxonomic scope" value="Bacteria"/>
</dbReference>
<protein>
    <recommendedName>
        <fullName evidence="1">DUF2460 domain-containing protein</fullName>
    </recommendedName>
</protein>
<evidence type="ECO:0000313" key="2">
    <source>
        <dbReference type="EMBL" id="EAU40126.1"/>
    </source>
</evidence>
<dbReference type="Pfam" id="PF09343">
    <property type="entry name" value="DUF2460"/>
    <property type="match status" value="1"/>
</dbReference>
<reference evidence="2 3" key="1">
    <citation type="journal article" date="2010" name="J. Bacteriol.">
        <title>Genome sequence of Fulvimarina pelagi HTCC2506T, a Mn(II)-oxidizing alphaproteobacterium possessing an aerobic anoxygenic photosynthetic gene cluster and Xanthorhodopsin.</title>
        <authorList>
            <person name="Kang I."/>
            <person name="Oh H.M."/>
            <person name="Lim S.I."/>
            <person name="Ferriera S."/>
            <person name="Giovannoni S.J."/>
            <person name="Cho J.C."/>
        </authorList>
    </citation>
    <scope>NUCLEOTIDE SEQUENCE [LARGE SCALE GENOMIC DNA]</scope>
    <source>
        <strain evidence="2 3">HTCC2506</strain>
    </source>
</reference>
<accession>Q0FZ32</accession>
<dbReference type="RefSeq" id="WP_007067382.1">
    <property type="nucleotide sequence ID" value="NZ_DS022272.1"/>
</dbReference>
<feature type="domain" description="DUF2460" evidence="1">
    <location>
        <begin position="8"/>
        <end position="210"/>
    </location>
</feature>
<evidence type="ECO:0000313" key="3">
    <source>
        <dbReference type="Proteomes" id="UP000004310"/>
    </source>
</evidence>
<dbReference type="NCBIfam" id="TIGR02217">
    <property type="entry name" value="chp_TIGR02217"/>
    <property type="match status" value="1"/>
</dbReference>
<name>Q0FZ32_9HYPH</name>
<dbReference type="Proteomes" id="UP000004310">
    <property type="component" value="Unassembled WGS sequence"/>
</dbReference>
<dbReference type="AlphaFoldDB" id="Q0FZ32"/>
<gene>
    <name evidence="2" type="ORF">FP2506_11237</name>
</gene>
<dbReference type="InterPro" id="IPR011740">
    <property type="entry name" value="DUF2460"/>
</dbReference>
<comment type="caution">
    <text evidence="2">The sequence shown here is derived from an EMBL/GenBank/DDBJ whole genome shotgun (WGS) entry which is preliminary data.</text>
</comment>
<sequence length="211" mass="22590">MTAPAFSEERFPLRVAFGASGGPERRVEIVRLSTGFEHRNQRTAHAVRRYDAGSGVRSLADLAEVVAFFEARRGKLVGFRFRDPFDWHSGAFGKTPSAFDAALGSGDGSRRKFPLLKPYGNGADTYWRPIDKAVAGSLLVALGGNEVASGFQLSEGGDAVVFDAAPAAGVLVQVGFAFDVPVRFDMDQLSANVTAFEAGEIPSIPLVEIRP</sequence>
<dbReference type="EMBL" id="AATP01000009">
    <property type="protein sequence ID" value="EAU40126.1"/>
    <property type="molecule type" value="Genomic_DNA"/>
</dbReference>
<organism evidence="2 3">
    <name type="scientific">Fulvimarina pelagi HTCC2506</name>
    <dbReference type="NCBI Taxonomy" id="314231"/>
    <lineage>
        <taxon>Bacteria</taxon>
        <taxon>Pseudomonadati</taxon>
        <taxon>Pseudomonadota</taxon>
        <taxon>Alphaproteobacteria</taxon>
        <taxon>Hyphomicrobiales</taxon>
        <taxon>Aurantimonadaceae</taxon>
        <taxon>Fulvimarina</taxon>
    </lineage>
</organism>
<proteinExistence type="predicted"/>
<dbReference type="STRING" id="217511.GCA_001463845_00988"/>
<keyword evidence="3" id="KW-1185">Reference proteome</keyword>
<dbReference type="HOGENOM" id="CLU_114534_0_0_5"/>